<proteinExistence type="predicted"/>
<dbReference type="GO" id="GO:0008270">
    <property type="term" value="F:zinc ion binding"/>
    <property type="evidence" value="ECO:0007669"/>
    <property type="project" value="UniProtKB-KW"/>
</dbReference>
<keyword evidence="3" id="KW-0863">Zinc-finger</keyword>
<evidence type="ECO:0000256" key="4">
    <source>
        <dbReference type="ARBA" id="ARBA00022833"/>
    </source>
</evidence>
<dbReference type="PANTHER" id="PTHR30446">
    <property type="entry name" value="RECOMBINATION PROTEIN RECR"/>
    <property type="match status" value="1"/>
</dbReference>
<dbReference type="PANTHER" id="PTHR30446:SF0">
    <property type="entry name" value="RECOMBINATION PROTEIN RECR"/>
    <property type="match status" value="1"/>
</dbReference>
<protein>
    <submittedName>
        <fullName evidence="8">Recombination protein RecR</fullName>
    </submittedName>
</protein>
<keyword evidence="2" id="KW-0227">DNA damage</keyword>
<evidence type="ECO:0000256" key="5">
    <source>
        <dbReference type="ARBA" id="ARBA00023172"/>
    </source>
</evidence>
<evidence type="ECO:0000259" key="7">
    <source>
        <dbReference type="PROSITE" id="PS50880"/>
    </source>
</evidence>
<dbReference type="PROSITE" id="PS50880">
    <property type="entry name" value="TOPRIM"/>
    <property type="match status" value="1"/>
</dbReference>
<dbReference type="PATRIC" id="fig|1188233.3.peg.380"/>
<dbReference type="InterPro" id="IPR006171">
    <property type="entry name" value="TOPRIM_dom"/>
</dbReference>
<sequence length="196" mass="22672">MNKELTNKIIESLKKIPGISNKQANRILNFFLESNVNFTNDLFENLLKIQSQTKKCKQCLAYSNNEICDICLDKKRASKLFVVFENQDIEKIEALDIEKGKYFIFNENINLKKISQETSTKLDLLLDIIKKFDEVILCLNTDLNGQITMQYLKKAITDLYPNKQVYQPSIGIPFGMTIEAIDPISLRQSILNKKRI</sequence>
<dbReference type="Gene3D" id="3.40.1360.10">
    <property type="match status" value="1"/>
</dbReference>
<evidence type="ECO:0000313" key="8">
    <source>
        <dbReference type="EMBL" id="ENY68606.1"/>
    </source>
</evidence>
<evidence type="ECO:0000256" key="2">
    <source>
        <dbReference type="ARBA" id="ARBA00022763"/>
    </source>
</evidence>
<dbReference type="Proteomes" id="UP000013131">
    <property type="component" value="Unassembled WGS sequence"/>
</dbReference>
<comment type="caution">
    <text evidence="8">The sequence shown here is derived from an EMBL/GenBank/DDBJ whole genome shotgun (WGS) entry which is preliminary data.</text>
</comment>
<evidence type="ECO:0000256" key="3">
    <source>
        <dbReference type="ARBA" id="ARBA00022771"/>
    </source>
</evidence>
<dbReference type="GO" id="GO:0003677">
    <property type="term" value="F:DNA binding"/>
    <property type="evidence" value="ECO:0007669"/>
    <property type="project" value="InterPro"/>
</dbReference>
<dbReference type="OrthoDB" id="9802672at2"/>
<evidence type="ECO:0000256" key="1">
    <source>
        <dbReference type="ARBA" id="ARBA00022723"/>
    </source>
</evidence>
<dbReference type="InterPro" id="IPR000093">
    <property type="entry name" value="DNA_Rcmb_RecR"/>
</dbReference>
<dbReference type="EMBL" id="AORI01000011">
    <property type="protein sequence ID" value="ENY68606.1"/>
    <property type="molecule type" value="Genomic_DNA"/>
</dbReference>
<evidence type="ECO:0000256" key="6">
    <source>
        <dbReference type="ARBA" id="ARBA00023204"/>
    </source>
</evidence>
<dbReference type="AlphaFoldDB" id="N9VB30"/>
<name>N9VB30_9BACT</name>
<evidence type="ECO:0000313" key="9">
    <source>
        <dbReference type="Proteomes" id="UP000013131"/>
    </source>
</evidence>
<keyword evidence="1" id="KW-0479">Metal-binding</keyword>
<dbReference type="GO" id="GO:0006281">
    <property type="term" value="P:DNA repair"/>
    <property type="evidence" value="ECO:0007669"/>
    <property type="project" value="UniProtKB-KW"/>
</dbReference>
<dbReference type="STRING" id="1188233.MAU_3950"/>
<keyword evidence="9" id="KW-1185">Reference proteome</keyword>
<dbReference type="eggNOG" id="COG0353">
    <property type="taxonomic scope" value="Bacteria"/>
</dbReference>
<keyword evidence="5" id="KW-0233">DNA recombination</keyword>
<keyword evidence="6" id="KW-0234">DNA repair</keyword>
<keyword evidence="4" id="KW-0862">Zinc</keyword>
<dbReference type="RefSeq" id="WP_004424679.1">
    <property type="nucleotide sequence ID" value="NZ_AORI01000011.1"/>
</dbReference>
<gene>
    <name evidence="8" type="primary">recR</name>
    <name evidence="8" type="ORF">MAU_3950</name>
</gene>
<accession>N9VB30</accession>
<organism evidence="8 9">
    <name type="scientific">Metamycoplasma auris 15026</name>
    <dbReference type="NCBI Taxonomy" id="1188233"/>
    <lineage>
        <taxon>Bacteria</taxon>
        <taxon>Bacillati</taxon>
        <taxon>Mycoplasmatota</taxon>
        <taxon>Mycoplasmoidales</taxon>
        <taxon>Metamycoplasmataceae</taxon>
        <taxon>Metamycoplasma</taxon>
    </lineage>
</organism>
<dbReference type="SUPFAM" id="SSF111304">
    <property type="entry name" value="Recombination protein RecR"/>
    <property type="match status" value="1"/>
</dbReference>
<reference evidence="8 9" key="1">
    <citation type="journal article" date="2013" name="Genome Announc.">
        <title>Draft Genome Sequences of Mycoplasma auris and Mycoplasma yeatsii, Two Species of the Ear Canal of Caprinae.</title>
        <authorList>
            <person name="Dordet-Frisoni E."/>
            <person name="Baranowski E."/>
            <person name="Barre A."/>
            <person name="Blanchard A."/>
            <person name="Breton M."/>
            <person name="Couture C."/>
            <person name="Dupuy V."/>
            <person name="Gaurivaud P."/>
            <person name="Jacob D."/>
            <person name="Lemaitre C."/>
            <person name="Manso-Silvan L."/>
            <person name="Nikolski M."/>
            <person name="Nouvel L.X."/>
            <person name="Poumarat F."/>
            <person name="Sirand-Pugnet P."/>
            <person name="Thebault P."/>
            <person name="Theil S."/>
            <person name="Thiaucourt F."/>
            <person name="Citti C."/>
            <person name="Tardy F."/>
        </authorList>
    </citation>
    <scope>NUCLEOTIDE SEQUENCE [LARGE SCALE GENOMIC DNA]</scope>
    <source>
        <strain evidence="8 9">15026</strain>
    </source>
</reference>
<dbReference type="InterPro" id="IPR023627">
    <property type="entry name" value="Rcmb_RecR"/>
</dbReference>
<dbReference type="GO" id="GO:0006310">
    <property type="term" value="P:DNA recombination"/>
    <property type="evidence" value="ECO:0007669"/>
    <property type="project" value="UniProtKB-KW"/>
</dbReference>
<dbReference type="Gene3D" id="1.10.8.420">
    <property type="entry name" value="RecR Domain 1"/>
    <property type="match status" value="1"/>
</dbReference>
<feature type="domain" description="Toprim" evidence="7">
    <location>
        <begin position="78"/>
        <end position="171"/>
    </location>
</feature>
<dbReference type="Pfam" id="PF13662">
    <property type="entry name" value="Toprim_4"/>
    <property type="match status" value="1"/>
</dbReference>